<dbReference type="AlphaFoldDB" id="A0A9X3FPB1"/>
<accession>A0A9X3FPB1</accession>
<reference evidence="1" key="1">
    <citation type="submission" date="2022-12" db="EMBL/GenBank/DDBJ databases">
        <title>Description and comparative metabolic analysis of Aerococcus sp. nov., isolated from the feces of a pig.</title>
        <authorList>
            <person name="Chang Y.-H."/>
        </authorList>
    </citation>
    <scope>NUCLEOTIDE SEQUENCE</scope>
    <source>
        <strain evidence="1">YH-aer222</strain>
    </source>
</reference>
<evidence type="ECO:0008006" key="3">
    <source>
        <dbReference type="Google" id="ProtNLM"/>
    </source>
</evidence>
<dbReference type="PROSITE" id="PS51257">
    <property type="entry name" value="PROKAR_LIPOPROTEIN"/>
    <property type="match status" value="1"/>
</dbReference>
<evidence type="ECO:0000313" key="2">
    <source>
        <dbReference type="Proteomes" id="UP001146670"/>
    </source>
</evidence>
<dbReference type="RefSeq" id="WP_268752587.1">
    <property type="nucleotide sequence ID" value="NZ_JAPRFQ010000003.1"/>
</dbReference>
<name>A0A9X3FPB1_9LACT</name>
<evidence type="ECO:0000313" key="1">
    <source>
        <dbReference type="EMBL" id="MCZ0726257.1"/>
    </source>
</evidence>
<proteinExistence type="predicted"/>
<comment type="caution">
    <text evidence="1">The sequence shown here is derived from an EMBL/GenBank/DDBJ whole genome shotgun (WGS) entry which is preliminary data.</text>
</comment>
<organism evidence="1 2">
    <name type="scientific">Aerococcus kribbianus</name>
    <dbReference type="NCBI Taxonomy" id="2999064"/>
    <lineage>
        <taxon>Bacteria</taxon>
        <taxon>Bacillati</taxon>
        <taxon>Bacillota</taxon>
        <taxon>Bacilli</taxon>
        <taxon>Lactobacillales</taxon>
        <taxon>Aerococcaceae</taxon>
        <taxon>Aerococcus</taxon>
    </lineage>
</organism>
<gene>
    <name evidence="1" type="ORF">OW157_06780</name>
</gene>
<protein>
    <recommendedName>
        <fullName evidence="3">Lipoprotein</fullName>
    </recommendedName>
</protein>
<keyword evidence="2" id="KW-1185">Reference proteome</keyword>
<sequence>MELKSLLVSVTMLGLLAGCQVNNSQEITDSVNQSFAEQANYQQTTLIDQQDPNSHGQAQKTNQITVNDDKMTEAKIIVKQNDQDHQYLEMKQENDGTTYIRENNDEWLQSAHSNQEIDRVTLLSSQQVQQLFNVIAQEGTWQQYPQSTQIEFAGENDDLLHLLNSVASQQISPGAQHQISIRLNPSSINQPINTIIWEINGTGRTKGQAVKTRVEIQYTDSLE</sequence>
<dbReference type="EMBL" id="JAPRFR010000003">
    <property type="protein sequence ID" value="MCZ0726257.1"/>
    <property type="molecule type" value="Genomic_DNA"/>
</dbReference>
<dbReference type="Proteomes" id="UP001146670">
    <property type="component" value="Unassembled WGS sequence"/>
</dbReference>